<dbReference type="Proteomes" id="UP000245263">
    <property type="component" value="Chromosome 1"/>
</dbReference>
<name>A0ABN6KFV3_9LEPT</name>
<keyword evidence="3" id="KW-1185">Reference proteome</keyword>
<organism evidence="2 3">
    <name type="scientific">Leptospira kobayashii</name>
    <dbReference type="NCBI Taxonomy" id="1917830"/>
    <lineage>
        <taxon>Bacteria</taxon>
        <taxon>Pseudomonadati</taxon>
        <taxon>Spirochaetota</taxon>
        <taxon>Spirochaetia</taxon>
        <taxon>Leptospirales</taxon>
        <taxon>Leptospiraceae</taxon>
        <taxon>Leptospira</taxon>
    </lineage>
</organism>
<reference evidence="2 3" key="1">
    <citation type="submission" date="2021-08" db="EMBL/GenBank/DDBJ databases">
        <title>Complete genome sequence of Leptospira kobayashii strain E30.</title>
        <authorList>
            <person name="Nakao R."/>
            <person name="Nakamura S."/>
            <person name="Masuzawa T."/>
            <person name="Koizumi N."/>
        </authorList>
    </citation>
    <scope>NUCLEOTIDE SEQUENCE [LARGE SCALE GENOMIC DNA]</scope>
    <source>
        <strain evidence="2 3">E30</strain>
    </source>
</reference>
<feature type="transmembrane region" description="Helical" evidence="1">
    <location>
        <begin position="119"/>
        <end position="140"/>
    </location>
</feature>
<feature type="transmembrane region" description="Helical" evidence="1">
    <location>
        <begin position="54"/>
        <end position="77"/>
    </location>
</feature>
<keyword evidence="1" id="KW-0472">Membrane</keyword>
<keyword evidence="1" id="KW-0812">Transmembrane</keyword>
<gene>
    <name evidence="2" type="ORF">LPTSP3_g29600</name>
</gene>
<keyword evidence="1" id="KW-1133">Transmembrane helix</keyword>
<evidence type="ECO:0000313" key="3">
    <source>
        <dbReference type="Proteomes" id="UP000245263"/>
    </source>
</evidence>
<sequence>MKSANTDTWNRILVRFLLAFAFWEAIAIPLRMLFFSKFYFDPSLKGIFVPIADVYWVGPIAGDLLQTLFLGIMYGYAKENLPKGLVGGLLFGLLFSLTAYVGLGLFLSNLVSVAPTALIWVWVGYQTLFALATGAIYSIGWDSEDN</sequence>
<proteinExistence type="predicted"/>
<protein>
    <submittedName>
        <fullName evidence="2">Uncharacterized protein</fullName>
    </submittedName>
</protein>
<accession>A0ABN6KFV3</accession>
<feature type="transmembrane region" description="Helical" evidence="1">
    <location>
        <begin position="12"/>
        <end position="34"/>
    </location>
</feature>
<dbReference type="EMBL" id="AP025028">
    <property type="protein sequence ID" value="BDA80030.1"/>
    <property type="molecule type" value="Genomic_DNA"/>
</dbReference>
<feature type="transmembrane region" description="Helical" evidence="1">
    <location>
        <begin position="84"/>
        <end position="107"/>
    </location>
</feature>
<evidence type="ECO:0000313" key="2">
    <source>
        <dbReference type="EMBL" id="BDA80030.1"/>
    </source>
</evidence>
<dbReference type="RefSeq" id="WP_109021044.1">
    <property type="nucleotide sequence ID" value="NZ_AP025028.1"/>
</dbReference>
<evidence type="ECO:0000256" key="1">
    <source>
        <dbReference type="SAM" id="Phobius"/>
    </source>
</evidence>